<dbReference type="Pfam" id="PF17168">
    <property type="entry name" value="DUF5127"/>
    <property type="match status" value="1"/>
</dbReference>
<dbReference type="AlphaFoldDB" id="A0A165ZVD5"/>
<dbReference type="InterPro" id="IPR033433">
    <property type="entry name" value="GtaA_N"/>
</dbReference>
<keyword evidence="4" id="KW-1185">Reference proteome</keyword>
<evidence type="ECO:0000313" key="3">
    <source>
        <dbReference type="EMBL" id="KZV85919.1"/>
    </source>
</evidence>
<dbReference type="Proteomes" id="UP000077266">
    <property type="component" value="Unassembled WGS sequence"/>
</dbReference>
<feature type="chain" id="PRO_5007870279" description="Glutaminase A N-terminal domain-containing protein" evidence="1">
    <location>
        <begin position="26"/>
        <end position="411"/>
    </location>
</feature>
<dbReference type="EMBL" id="KV426172">
    <property type="protein sequence ID" value="KZV85919.1"/>
    <property type="molecule type" value="Genomic_DNA"/>
</dbReference>
<proteinExistence type="predicted"/>
<protein>
    <recommendedName>
        <fullName evidence="2">Glutaminase A N-terminal domain-containing protein</fullName>
    </recommendedName>
</protein>
<evidence type="ECO:0000259" key="2">
    <source>
        <dbReference type="Pfam" id="PF17168"/>
    </source>
</evidence>
<evidence type="ECO:0000256" key="1">
    <source>
        <dbReference type="SAM" id="SignalP"/>
    </source>
</evidence>
<dbReference type="PANTHER" id="PTHR31987:SF1">
    <property type="entry name" value="GLUTAMINASE A"/>
    <property type="match status" value="1"/>
</dbReference>
<dbReference type="OrthoDB" id="3918848at2759"/>
<name>A0A165ZVD5_EXIGL</name>
<dbReference type="PANTHER" id="PTHR31987">
    <property type="entry name" value="GLUTAMINASE A-RELATED"/>
    <property type="match status" value="1"/>
</dbReference>
<dbReference type="STRING" id="1314781.A0A165ZVD5"/>
<keyword evidence="1" id="KW-0732">Signal</keyword>
<dbReference type="InParanoid" id="A0A165ZVD5"/>
<feature type="domain" description="Glutaminase A N-terminal" evidence="2">
    <location>
        <begin position="104"/>
        <end position="348"/>
    </location>
</feature>
<organism evidence="3 4">
    <name type="scientific">Exidia glandulosa HHB12029</name>
    <dbReference type="NCBI Taxonomy" id="1314781"/>
    <lineage>
        <taxon>Eukaryota</taxon>
        <taxon>Fungi</taxon>
        <taxon>Dikarya</taxon>
        <taxon>Basidiomycota</taxon>
        <taxon>Agaricomycotina</taxon>
        <taxon>Agaricomycetes</taxon>
        <taxon>Auriculariales</taxon>
        <taxon>Exidiaceae</taxon>
        <taxon>Exidia</taxon>
    </lineage>
</organism>
<feature type="signal peptide" evidence="1">
    <location>
        <begin position="1"/>
        <end position="25"/>
    </location>
</feature>
<accession>A0A165ZVD5</accession>
<dbReference type="InterPro" id="IPR052743">
    <property type="entry name" value="Glutaminase_GtaA"/>
</dbReference>
<gene>
    <name evidence="3" type="ORF">EXIGLDRAFT_775112</name>
</gene>
<sequence>MHFALDRRIPWFCFGLVLLLDCSLALTPAAIPIVVKSPYLSTWLPGFNTLNPSWCAYWQASNIGWAGYAVVDNATHLTMGSPGPSTKAPDGMPMTQVDEFRTATSTVFVMQIPSVNLTYTFLSPITPNDFLCQSIPFAYLYVTAESRDGRPHTVSIYSDVPGEWLSGDPDHQTMNWTTTPGQNFVTHKMQLQQTKPMTEQGEYIQDGAVYFSAMGVSGVLCASSAHALIAKPRAQPGLTYRIGEDTVVRSEFVDTGTLTSTIIDNDFRAVSMRWPVLAFSVNLGTVMCPSQPAVFSIGNARMAMAKLRDTQLVPYYASRFTPDQLPAFVMGDFQTALKTAADFDAQVEVASRTISDNTFDIVALSIRQSLGATELVVRQNADGSYDTSTPMLFVKDMSRTSVRPVLLVLWV</sequence>
<reference evidence="3 4" key="1">
    <citation type="journal article" date="2016" name="Mol. Biol. Evol.">
        <title>Comparative Genomics of Early-Diverging Mushroom-Forming Fungi Provides Insights into the Origins of Lignocellulose Decay Capabilities.</title>
        <authorList>
            <person name="Nagy L.G."/>
            <person name="Riley R."/>
            <person name="Tritt A."/>
            <person name="Adam C."/>
            <person name="Daum C."/>
            <person name="Floudas D."/>
            <person name="Sun H."/>
            <person name="Yadav J.S."/>
            <person name="Pangilinan J."/>
            <person name="Larsson K.H."/>
            <person name="Matsuura K."/>
            <person name="Barry K."/>
            <person name="Labutti K."/>
            <person name="Kuo R."/>
            <person name="Ohm R.A."/>
            <person name="Bhattacharya S.S."/>
            <person name="Shirouzu T."/>
            <person name="Yoshinaga Y."/>
            <person name="Martin F.M."/>
            <person name="Grigoriev I.V."/>
            <person name="Hibbett D.S."/>
        </authorList>
    </citation>
    <scope>NUCLEOTIDE SEQUENCE [LARGE SCALE GENOMIC DNA]</scope>
    <source>
        <strain evidence="3 4">HHB12029</strain>
    </source>
</reference>
<evidence type="ECO:0000313" key="4">
    <source>
        <dbReference type="Proteomes" id="UP000077266"/>
    </source>
</evidence>